<gene>
    <name evidence="1" type="ORF">WT57_23195</name>
</gene>
<dbReference type="SUPFAM" id="SSF50475">
    <property type="entry name" value="FMN-binding split barrel"/>
    <property type="match status" value="1"/>
</dbReference>
<dbReference type="AlphaFoldDB" id="A0A132EX70"/>
<proteinExistence type="predicted"/>
<dbReference type="Pfam" id="PF04299">
    <property type="entry name" value="FMN_bind_2"/>
    <property type="match status" value="1"/>
</dbReference>
<accession>A0A132EX70</accession>
<dbReference type="InterPro" id="IPR007396">
    <property type="entry name" value="TR_PAI2-type"/>
</dbReference>
<organism evidence="1 2">
    <name type="scientific">Burkholderia pseudomultivorans</name>
    <dbReference type="NCBI Taxonomy" id="1207504"/>
    <lineage>
        <taxon>Bacteria</taxon>
        <taxon>Pseudomonadati</taxon>
        <taxon>Pseudomonadota</taxon>
        <taxon>Betaproteobacteria</taxon>
        <taxon>Burkholderiales</taxon>
        <taxon>Burkholderiaceae</taxon>
        <taxon>Burkholderia</taxon>
        <taxon>Burkholderia cepacia complex</taxon>
    </lineage>
</organism>
<dbReference type="EMBL" id="LPJX01000048">
    <property type="protein sequence ID" value="KWF62760.1"/>
    <property type="molecule type" value="Genomic_DNA"/>
</dbReference>
<name>A0A132EX70_9BURK</name>
<protein>
    <submittedName>
        <fullName evidence="1">Transcriptional regulator</fullName>
    </submittedName>
</protein>
<reference evidence="1 2" key="1">
    <citation type="submission" date="2015-11" db="EMBL/GenBank/DDBJ databases">
        <title>Expanding the genomic diversity of Burkholderia species for the development of highly accurate diagnostics.</title>
        <authorList>
            <person name="Sahl J."/>
            <person name="Keim P."/>
            <person name="Wagner D."/>
        </authorList>
    </citation>
    <scope>NUCLEOTIDE SEQUENCE [LARGE SCALE GENOMIC DNA]</scope>
    <source>
        <strain evidence="1 2">MSMB574WGS</strain>
    </source>
</reference>
<dbReference type="PANTHER" id="PTHR35802">
    <property type="entry name" value="PROTEASE SYNTHASE AND SPORULATION PROTEIN PAI 2"/>
    <property type="match status" value="1"/>
</dbReference>
<sequence length="219" mass="23942">MYVPADFDESRPDALRELIVQHPFGSLITHGADGLDANHLPFELVPVDGGLGELHAHVARANPVWRAVANGDEVLAIFRAGDAYISPNWYPSKHATHRQVPTWNYVVVHAHGRITVRDDEKFVRGVVARLTRTHEASQPVPWKMGDAPQDYLDTMLQSIVGLQIEITRLVGKRKLGQNKAAADIRGAADALIANGQAAIGDAMLAEADAKREREAQGRA</sequence>
<dbReference type="Proteomes" id="UP000061512">
    <property type="component" value="Unassembled WGS sequence"/>
</dbReference>
<dbReference type="Gene3D" id="2.30.110.10">
    <property type="entry name" value="Electron Transport, Fmn-binding Protein, Chain A"/>
    <property type="match status" value="1"/>
</dbReference>
<dbReference type="PIRSF" id="PIRSF010372">
    <property type="entry name" value="PaiB"/>
    <property type="match status" value="1"/>
</dbReference>
<dbReference type="PANTHER" id="PTHR35802:SF1">
    <property type="entry name" value="PROTEASE SYNTHASE AND SPORULATION PROTEIN PAI 2"/>
    <property type="match status" value="1"/>
</dbReference>
<comment type="caution">
    <text evidence="1">The sequence shown here is derived from an EMBL/GenBank/DDBJ whole genome shotgun (WGS) entry which is preliminary data.</text>
</comment>
<evidence type="ECO:0000313" key="1">
    <source>
        <dbReference type="EMBL" id="KWF62760.1"/>
    </source>
</evidence>
<evidence type="ECO:0000313" key="2">
    <source>
        <dbReference type="Proteomes" id="UP000061512"/>
    </source>
</evidence>
<dbReference type="InterPro" id="IPR012349">
    <property type="entry name" value="Split_barrel_FMN-bd"/>
</dbReference>
<dbReference type="RefSeq" id="WP_060299452.1">
    <property type="nucleotide sequence ID" value="NZ_JADKRM010000025.1"/>
</dbReference>